<dbReference type="PANTHER" id="PTHR39683:SF4">
    <property type="entry name" value="COENZYME Q-BINDING PROTEIN COQ10 START DOMAIN-CONTAINING PROTEIN"/>
    <property type="match status" value="1"/>
</dbReference>
<keyword evidence="3" id="KW-1185">Reference proteome</keyword>
<dbReference type="PANTHER" id="PTHR39683">
    <property type="entry name" value="CONSERVED PROTEIN TB16.3"/>
    <property type="match status" value="1"/>
</dbReference>
<dbReference type="Proteomes" id="UP000258522">
    <property type="component" value="Unassembled WGS sequence"/>
</dbReference>
<dbReference type="InterPro" id="IPR023393">
    <property type="entry name" value="START-like_dom_sf"/>
</dbReference>
<evidence type="ECO:0000313" key="3">
    <source>
        <dbReference type="Proteomes" id="UP000258522"/>
    </source>
</evidence>
<comment type="caution">
    <text evidence="2">The sequence shown here is derived from an EMBL/GenBank/DDBJ whole genome shotgun (WGS) entry which is preliminary data.</text>
</comment>
<dbReference type="InterPro" id="IPR005031">
    <property type="entry name" value="COQ10_START"/>
</dbReference>
<dbReference type="OrthoDB" id="5243015at2"/>
<name>A0A3E1HEE6_9MYCO</name>
<accession>A0A3E1HEE6</accession>
<dbReference type="Gene3D" id="3.30.530.20">
    <property type="match status" value="1"/>
</dbReference>
<evidence type="ECO:0000259" key="1">
    <source>
        <dbReference type="Pfam" id="PF03364"/>
    </source>
</evidence>
<reference evidence="2 3" key="1">
    <citation type="submission" date="2018-07" db="EMBL/GenBank/DDBJ databases">
        <title>Whole genome sequence of Mycobacterium uberis.</title>
        <authorList>
            <person name="Benjak A."/>
        </authorList>
    </citation>
    <scope>NUCLEOTIDE SEQUENCE [LARGE SCALE GENOMIC DNA]</scope>
    <source>
        <strain evidence="2 3">Jura</strain>
    </source>
</reference>
<dbReference type="SUPFAM" id="SSF55961">
    <property type="entry name" value="Bet v1-like"/>
    <property type="match status" value="1"/>
</dbReference>
<organism evidence="2 3">
    <name type="scientific">Mycobacterium uberis</name>
    <dbReference type="NCBI Taxonomy" id="2162698"/>
    <lineage>
        <taxon>Bacteria</taxon>
        <taxon>Bacillati</taxon>
        <taxon>Actinomycetota</taxon>
        <taxon>Actinomycetes</taxon>
        <taxon>Mycobacteriales</taxon>
        <taxon>Mycobacteriaceae</taxon>
        <taxon>Mycobacterium</taxon>
    </lineage>
</organism>
<evidence type="ECO:0000313" key="2">
    <source>
        <dbReference type="EMBL" id="RFD24830.1"/>
    </source>
</evidence>
<protein>
    <submittedName>
        <fullName evidence="2">Cyclase</fullName>
    </submittedName>
</protein>
<sequence>MAGKATQTFYIDANPSEVMKTIADVESYTQWISEYKEVEVLEADDENYPKRVRMLMDATIFKDTLIMSYEWPADHQSVSWILESSSLLKSLEGSYRLAPKNSGTEVTYELAVDLAIPMIGMLKRKAERRLIDGALKDLKKRVEAEQLQ</sequence>
<dbReference type="CDD" id="cd07819">
    <property type="entry name" value="SRPBCC_2"/>
    <property type="match status" value="1"/>
</dbReference>
<dbReference type="AlphaFoldDB" id="A0A3E1HEE6"/>
<dbReference type="EMBL" id="QAYL01000023">
    <property type="protein sequence ID" value="RFD24830.1"/>
    <property type="molecule type" value="Genomic_DNA"/>
</dbReference>
<proteinExistence type="predicted"/>
<gene>
    <name evidence="2" type="ORF">MUBE_11845</name>
</gene>
<dbReference type="RefSeq" id="WP_116540695.1">
    <property type="nucleotide sequence ID" value="NZ_QAYL01000023.1"/>
</dbReference>
<feature type="domain" description="Coenzyme Q-binding protein COQ10 START" evidence="1">
    <location>
        <begin position="11"/>
        <end position="138"/>
    </location>
</feature>
<dbReference type="Pfam" id="PF03364">
    <property type="entry name" value="Polyketide_cyc"/>
    <property type="match status" value="1"/>
</dbReference>